<reference evidence="2" key="1">
    <citation type="journal article" date="2022" name="bioRxiv">
        <title>Sequencing and chromosome-scale assembly of the giantPleurodeles waltlgenome.</title>
        <authorList>
            <person name="Brown T."/>
            <person name="Elewa A."/>
            <person name="Iarovenko S."/>
            <person name="Subramanian E."/>
            <person name="Araus A.J."/>
            <person name="Petzold A."/>
            <person name="Susuki M."/>
            <person name="Suzuki K.-i.T."/>
            <person name="Hayashi T."/>
            <person name="Toyoda A."/>
            <person name="Oliveira C."/>
            <person name="Osipova E."/>
            <person name="Leigh N.D."/>
            <person name="Simon A."/>
            <person name="Yun M.H."/>
        </authorList>
    </citation>
    <scope>NUCLEOTIDE SEQUENCE</scope>
    <source>
        <strain evidence="2">20211129_DDA</strain>
        <tissue evidence="2">Liver</tissue>
    </source>
</reference>
<comment type="caution">
    <text evidence="2">The sequence shown here is derived from an EMBL/GenBank/DDBJ whole genome shotgun (WGS) entry which is preliminary data.</text>
</comment>
<accession>A0AAV7WTY4</accession>
<organism evidence="2 3">
    <name type="scientific">Pleurodeles waltl</name>
    <name type="common">Iberian ribbed newt</name>
    <dbReference type="NCBI Taxonomy" id="8319"/>
    <lineage>
        <taxon>Eukaryota</taxon>
        <taxon>Metazoa</taxon>
        <taxon>Chordata</taxon>
        <taxon>Craniata</taxon>
        <taxon>Vertebrata</taxon>
        <taxon>Euteleostomi</taxon>
        <taxon>Amphibia</taxon>
        <taxon>Batrachia</taxon>
        <taxon>Caudata</taxon>
        <taxon>Salamandroidea</taxon>
        <taxon>Salamandridae</taxon>
        <taxon>Pleurodelinae</taxon>
        <taxon>Pleurodeles</taxon>
    </lineage>
</organism>
<feature type="compositionally biased region" description="Basic and acidic residues" evidence="1">
    <location>
        <begin position="146"/>
        <end position="162"/>
    </location>
</feature>
<dbReference type="AlphaFoldDB" id="A0AAV7WTY4"/>
<name>A0AAV7WTY4_PLEWA</name>
<protein>
    <submittedName>
        <fullName evidence="2">Uncharacterized protein</fullName>
    </submittedName>
</protein>
<gene>
    <name evidence="2" type="ORF">NDU88_003954</name>
</gene>
<sequence>MIGQLKAFKVQETSLLQTVSVMKVHYCLLKTVSAIRTVASARGSIFLRPQGFLFTTAPPSGTRNNFLETSRETAADKRRNTLCGSAVRHRKMPPSPKVPHTLQLCGRRLCGSAVSCRKMPPSLKVPHTLRLCGKTAPLACSTEAPSPKEPEPQRPRNRRSDLRTCCQSSPQLLNKDSGTR</sequence>
<evidence type="ECO:0000313" key="3">
    <source>
        <dbReference type="Proteomes" id="UP001066276"/>
    </source>
</evidence>
<keyword evidence="3" id="KW-1185">Reference proteome</keyword>
<dbReference type="EMBL" id="JANPWB010000001">
    <property type="protein sequence ID" value="KAJ1216351.1"/>
    <property type="molecule type" value="Genomic_DNA"/>
</dbReference>
<evidence type="ECO:0000313" key="2">
    <source>
        <dbReference type="EMBL" id="KAJ1216351.1"/>
    </source>
</evidence>
<feature type="compositionally biased region" description="Polar residues" evidence="1">
    <location>
        <begin position="165"/>
        <end position="180"/>
    </location>
</feature>
<evidence type="ECO:0000256" key="1">
    <source>
        <dbReference type="SAM" id="MobiDB-lite"/>
    </source>
</evidence>
<proteinExistence type="predicted"/>
<dbReference type="Proteomes" id="UP001066276">
    <property type="component" value="Chromosome 1_1"/>
</dbReference>
<feature type="region of interest" description="Disordered" evidence="1">
    <location>
        <begin position="140"/>
        <end position="180"/>
    </location>
</feature>